<name>A0ACB7Y0Z1_9ERIC</name>
<protein>
    <submittedName>
        <fullName evidence="1">Uncharacterized protein</fullName>
    </submittedName>
</protein>
<evidence type="ECO:0000313" key="2">
    <source>
        <dbReference type="Proteomes" id="UP000828048"/>
    </source>
</evidence>
<dbReference type="EMBL" id="CM037155">
    <property type="protein sequence ID" value="KAH7846887.1"/>
    <property type="molecule type" value="Genomic_DNA"/>
</dbReference>
<reference evidence="1 2" key="1">
    <citation type="journal article" date="2021" name="Hortic Res">
        <title>High-quality reference genome and annotation aids understanding of berry development for evergreen blueberry (Vaccinium darrowii).</title>
        <authorList>
            <person name="Yu J."/>
            <person name="Hulse-Kemp A.M."/>
            <person name="Babiker E."/>
            <person name="Staton M."/>
        </authorList>
    </citation>
    <scope>NUCLEOTIDE SEQUENCE [LARGE SCALE GENOMIC DNA]</scope>
    <source>
        <strain evidence="2">cv. NJ 8807/NJ 8810</strain>
        <tissue evidence="1">Young leaf</tissue>
    </source>
</reference>
<gene>
    <name evidence="1" type="ORF">Vadar_019332</name>
</gene>
<keyword evidence="2" id="KW-1185">Reference proteome</keyword>
<comment type="caution">
    <text evidence="1">The sequence shown here is derived from an EMBL/GenBank/DDBJ whole genome shotgun (WGS) entry which is preliminary data.</text>
</comment>
<dbReference type="Proteomes" id="UP000828048">
    <property type="component" value="Chromosome 5"/>
</dbReference>
<accession>A0ACB7Y0Z1</accession>
<evidence type="ECO:0000313" key="1">
    <source>
        <dbReference type="EMBL" id="KAH7846887.1"/>
    </source>
</evidence>
<organism evidence="1 2">
    <name type="scientific">Vaccinium darrowii</name>
    <dbReference type="NCBI Taxonomy" id="229202"/>
    <lineage>
        <taxon>Eukaryota</taxon>
        <taxon>Viridiplantae</taxon>
        <taxon>Streptophyta</taxon>
        <taxon>Embryophyta</taxon>
        <taxon>Tracheophyta</taxon>
        <taxon>Spermatophyta</taxon>
        <taxon>Magnoliopsida</taxon>
        <taxon>eudicotyledons</taxon>
        <taxon>Gunneridae</taxon>
        <taxon>Pentapetalae</taxon>
        <taxon>asterids</taxon>
        <taxon>Ericales</taxon>
        <taxon>Ericaceae</taxon>
        <taxon>Vaccinioideae</taxon>
        <taxon>Vaccinieae</taxon>
        <taxon>Vaccinium</taxon>
    </lineage>
</organism>
<sequence>MLHHILESITGKHEESKKIIKGTVVLMKKNVLEFNDFDASILDRAHELLGEKVSLQLISAVNADPG</sequence>
<proteinExistence type="predicted"/>